<keyword evidence="13" id="KW-0675">Receptor</keyword>
<keyword evidence="6 8" id="KW-0472">Membrane</keyword>
<keyword evidence="14" id="KW-1185">Reference proteome</keyword>
<dbReference type="PANTHER" id="PTHR40980">
    <property type="entry name" value="PLUG DOMAIN-CONTAINING PROTEIN"/>
    <property type="match status" value="1"/>
</dbReference>
<evidence type="ECO:0000313" key="13">
    <source>
        <dbReference type="EMBL" id="GFE83574.1"/>
    </source>
</evidence>
<feature type="domain" description="TonB-dependent receptor-like beta-barrel" evidence="11">
    <location>
        <begin position="398"/>
        <end position="853"/>
    </location>
</feature>
<dbReference type="Pfam" id="PF00593">
    <property type="entry name" value="TonB_dep_Rec_b-barrel"/>
    <property type="match status" value="1"/>
</dbReference>
<feature type="signal peptide" evidence="10">
    <location>
        <begin position="1"/>
        <end position="23"/>
    </location>
</feature>
<dbReference type="PANTHER" id="PTHR40980:SF3">
    <property type="entry name" value="TONB-DEPENDENT RECEPTOR-LIKE BETA-BARREL DOMAIN-CONTAINING PROTEIN"/>
    <property type="match status" value="1"/>
</dbReference>
<dbReference type="InterPro" id="IPR039426">
    <property type="entry name" value="TonB-dep_rcpt-like"/>
</dbReference>
<sequence length="893" mass="96885">MKQNILITATTAAMTVASATAGAQDVSSTPEEVIVVGIRSALESAEERKINAPVVLDGISADDIGALPDVSISESLTRIVGVTSNDTARGSDQVALRGLGPDLVSTEYNGRILPTADGVNRRVGLAGLPSEGLSSAFAQKTPEASTIEGGVAGILSLESIRPLETRRRGLTVVARALGEDLSNDMEDTPEARPYGARGELTYVERIRPNLGVAFTFSALREGNYSSGVQLENWRMGAGARSDLNGDGTGDVLPTNAGPIGSAFNTDRKTGLAMIQWEPTDDIRLSLDGIWSEDEYSNTTRRLFAFNLFEGALGAATSSTVENDTVTAFSGTSALYRGVVNFGRSVDNTRGVGLKTEVHFSDRLDASFDLSWFEAGRDRFTPVVNYDVDGATAAAQRQPFSYDITDRDNPQFVFNQLSADAFALQQINTTKQDSEDDIRAARADFTYALENSWVHELEFGGRVDRRLHTQRVDNTQYTWANLAARPDLDASMLATTRNAWAPRASDFGGASATAAMPFFDGATLLNLGLNSAGVIVNDQFATDVGAGAEIDELTSALYAQGNFQFDRLTGNVGLRWVRTDAESSGQAGTDESNVIDQKFDNTYDYLLPSLNVRYKINNNLFIRGAVARTMSRPLFEQLRVGAATDLSGAATGAVTINRGNPDLKPFTADGVDLGIEWYPNDASSFAFAVYNKDVSNFTTSQTRTGEITLGDGTVAPVTITEFINDPEKRYFRGFEVQARQDFSFLPGSFRNLGIQSSYNHNKTDARETFTSLAGPAAVATTAEVLPINLSEDVLNGQIYYDGPDLQVRLAYRYASGYSRRFSNGYQYQPQGQWDLNGSYQLSPNVRLIGTVTNLLGTDQYRLTADSRDLGNNQILQNRNYQGRNFAIGLRATFK</sequence>
<protein>
    <submittedName>
        <fullName evidence="13">TonB-dependent receptor</fullName>
    </submittedName>
</protein>
<dbReference type="Gene3D" id="2.170.130.10">
    <property type="entry name" value="TonB-dependent receptor, plug domain"/>
    <property type="match status" value="1"/>
</dbReference>
<feature type="domain" description="TonB-dependent receptor plug" evidence="12">
    <location>
        <begin position="50"/>
        <end position="145"/>
    </location>
</feature>
<evidence type="ECO:0000256" key="10">
    <source>
        <dbReference type="SAM" id="SignalP"/>
    </source>
</evidence>
<keyword evidence="7 8" id="KW-0998">Cell outer membrane</keyword>
<evidence type="ECO:0000259" key="11">
    <source>
        <dbReference type="Pfam" id="PF00593"/>
    </source>
</evidence>
<keyword evidence="10" id="KW-0732">Signal</keyword>
<dbReference type="InterPro" id="IPR037066">
    <property type="entry name" value="Plug_dom_sf"/>
</dbReference>
<dbReference type="NCBIfam" id="TIGR01782">
    <property type="entry name" value="TonB-Xanth-Caul"/>
    <property type="match status" value="1"/>
</dbReference>
<dbReference type="InterPro" id="IPR012910">
    <property type="entry name" value="Plug_dom"/>
</dbReference>
<evidence type="ECO:0000256" key="1">
    <source>
        <dbReference type="ARBA" id="ARBA00004571"/>
    </source>
</evidence>
<keyword evidence="4 8" id="KW-0812">Transmembrane</keyword>
<dbReference type="SUPFAM" id="SSF56935">
    <property type="entry name" value="Porins"/>
    <property type="match status" value="1"/>
</dbReference>
<evidence type="ECO:0000256" key="6">
    <source>
        <dbReference type="ARBA" id="ARBA00023136"/>
    </source>
</evidence>
<proteinExistence type="inferred from homology"/>
<dbReference type="Pfam" id="PF07715">
    <property type="entry name" value="Plug"/>
    <property type="match status" value="1"/>
</dbReference>
<dbReference type="PROSITE" id="PS52016">
    <property type="entry name" value="TONB_DEPENDENT_REC_3"/>
    <property type="match status" value="1"/>
</dbReference>
<dbReference type="RefSeq" id="WP_161815177.1">
    <property type="nucleotide sequence ID" value="NZ_BLJN01000006.1"/>
</dbReference>
<dbReference type="InterPro" id="IPR010104">
    <property type="entry name" value="TonB_rcpt_bac"/>
</dbReference>
<dbReference type="InterPro" id="IPR036942">
    <property type="entry name" value="Beta-barrel_TonB_sf"/>
</dbReference>
<evidence type="ECO:0000259" key="12">
    <source>
        <dbReference type="Pfam" id="PF07715"/>
    </source>
</evidence>
<evidence type="ECO:0000256" key="2">
    <source>
        <dbReference type="ARBA" id="ARBA00022448"/>
    </source>
</evidence>
<evidence type="ECO:0000256" key="7">
    <source>
        <dbReference type="ARBA" id="ARBA00023237"/>
    </source>
</evidence>
<dbReference type="AlphaFoldDB" id="A0A829YJL9"/>
<keyword evidence="2 8" id="KW-0813">Transport</keyword>
<accession>A0A829YJL9</accession>
<evidence type="ECO:0000256" key="8">
    <source>
        <dbReference type="PROSITE-ProRule" id="PRU01360"/>
    </source>
</evidence>
<dbReference type="Proteomes" id="UP000445000">
    <property type="component" value="Unassembled WGS sequence"/>
</dbReference>
<evidence type="ECO:0000313" key="14">
    <source>
        <dbReference type="Proteomes" id="UP000445000"/>
    </source>
</evidence>
<evidence type="ECO:0000256" key="3">
    <source>
        <dbReference type="ARBA" id="ARBA00022452"/>
    </source>
</evidence>
<keyword evidence="5 9" id="KW-0798">TonB box</keyword>
<comment type="caution">
    <text evidence="13">The sequence shown here is derived from an EMBL/GenBank/DDBJ whole genome shotgun (WGS) entry which is preliminary data.</text>
</comment>
<dbReference type="InterPro" id="IPR000531">
    <property type="entry name" value="Beta-barrel_TonB"/>
</dbReference>
<evidence type="ECO:0000256" key="5">
    <source>
        <dbReference type="ARBA" id="ARBA00023077"/>
    </source>
</evidence>
<evidence type="ECO:0000256" key="9">
    <source>
        <dbReference type="RuleBase" id="RU003357"/>
    </source>
</evidence>
<keyword evidence="3 8" id="KW-1134">Transmembrane beta strand</keyword>
<name>A0A829YJL9_9GAMM</name>
<organism evidence="13 14">
    <name type="scientific">Steroidobacter agaridevorans</name>
    <dbReference type="NCBI Taxonomy" id="2695856"/>
    <lineage>
        <taxon>Bacteria</taxon>
        <taxon>Pseudomonadati</taxon>
        <taxon>Pseudomonadota</taxon>
        <taxon>Gammaproteobacteria</taxon>
        <taxon>Steroidobacterales</taxon>
        <taxon>Steroidobacteraceae</taxon>
        <taxon>Steroidobacter</taxon>
    </lineage>
</organism>
<gene>
    <name evidence="13" type="primary">malA</name>
    <name evidence="13" type="ORF">GCM10011487_55740</name>
</gene>
<reference evidence="14" key="1">
    <citation type="submission" date="2020-01" db="EMBL/GenBank/DDBJ databases">
        <title>'Steroidobacter agaridevorans' sp. nov., agar-degrading bacteria isolated from rhizosphere soils.</title>
        <authorList>
            <person name="Ikenaga M."/>
            <person name="Kataoka M."/>
            <person name="Murouchi A."/>
            <person name="Katsuragi S."/>
            <person name="Sakai M."/>
        </authorList>
    </citation>
    <scope>NUCLEOTIDE SEQUENCE [LARGE SCALE GENOMIC DNA]</scope>
    <source>
        <strain evidence="14">YU21-B</strain>
    </source>
</reference>
<feature type="chain" id="PRO_5032485092" evidence="10">
    <location>
        <begin position="24"/>
        <end position="893"/>
    </location>
</feature>
<dbReference type="GO" id="GO:0009279">
    <property type="term" value="C:cell outer membrane"/>
    <property type="evidence" value="ECO:0007669"/>
    <property type="project" value="UniProtKB-SubCell"/>
</dbReference>
<dbReference type="Gene3D" id="2.40.170.20">
    <property type="entry name" value="TonB-dependent receptor, beta-barrel domain"/>
    <property type="match status" value="1"/>
</dbReference>
<comment type="subcellular location">
    <subcellularLocation>
        <location evidence="1 8">Cell outer membrane</location>
        <topology evidence="1 8">Multi-pass membrane protein</topology>
    </subcellularLocation>
</comment>
<comment type="similarity">
    <text evidence="8 9">Belongs to the TonB-dependent receptor family.</text>
</comment>
<evidence type="ECO:0000256" key="4">
    <source>
        <dbReference type="ARBA" id="ARBA00022692"/>
    </source>
</evidence>
<dbReference type="EMBL" id="BLJN01000006">
    <property type="protein sequence ID" value="GFE83574.1"/>
    <property type="molecule type" value="Genomic_DNA"/>
</dbReference>